<dbReference type="RefSeq" id="WP_012355866.1">
    <property type="nucleotide sequence ID" value="NC_010530.1"/>
</dbReference>
<organism evidence="2 3">
    <name type="scientific">Cupriavidus taiwanensis (strain DSM 17343 / BCRC 17206 / CCUG 44338 / CIP 107171 / LMG 19424 / R1)</name>
    <name type="common">Ralstonia taiwanensis (strain LMG 19424)</name>
    <dbReference type="NCBI Taxonomy" id="977880"/>
    <lineage>
        <taxon>Bacteria</taxon>
        <taxon>Pseudomonadati</taxon>
        <taxon>Pseudomonadota</taxon>
        <taxon>Betaproteobacteria</taxon>
        <taxon>Burkholderiales</taxon>
        <taxon>Burkholderiaceae</taxon>
        <taxon>Cupriavidus</taxon>
    </lineage>
</organism>
<dbReference type="HOGENOM" id="CLU_2069184_0_0_4"/>
<accession>B3R9S1</accession>
<evidence type="ECO:0000256" key="1">
    <source>
        <dbReference type="SAM" id="MobiDB-lite"/>
    </source>
</evidence>
<evidence type="ECO:0000313" key="2">
    <source>
        <dbReference type="EMBL" id="CAQ71646.1"/>
    </source>
</evidence>
<dbReference type="Proteomes" id="UP000001692">
    <property type="component" value="Chromosome 2"/>
</dbReference>
<proteinExistence type="predicted"/>
<feature type="compositionally biased region" description="Polar residues" evidence="1">
    <location>
        <begin position="102"/>
        <end position="118"/>
    </location>
</feature>
<protein>
    <submittedName>
        <fullName evidence="2">Uncharacterized protein</fullName>
    </submittedName>
</protein>
<name>B3R9S1_CUPTR</name>
<dbReference type="KEGG" id="cti:RALTA_B1038"/>
<feature type="region of interest" description="Disordered" evidence="1">
    <location>
        <begin position="98"/>
        <end position="118"/>
    </location>
</feature>
<dbReference type="EMBL" id="CU633750">
    <property type="protein sequence ID" value="CAQ71646.1"/>
    <property type="molecule type" value="Genomic_DNA"/>
</dbReference>
<sequence>MQSLVFGSHSLGNSSIWPTCDYEQAKLIGYTPFNERFWRSPQPRDNCFTWDARKLLSERAPIGIQGFIVALPIMWTFNENNDSKMNLTILANVDMERDTAREQQTAATAPSRSDQVNV</sequence>
<keyword evidence="3" id="KW-1185">Reference proteome</keyword>
<gene>
    <name evidence="2" type="ordered locus">RALTA_B1038</name>
</gene>
<dbReference type="AlphaFoldDB" id="B3R9S1"/>
<reference evidence="2 3" key="1">
    <citation type="journal article" date="2008" name="Genome Res.">
        <title>Genome sequence of the beta-rhizobium Cupriavidus taiwanensis and comparative genomics of rhizobia.</title>
        <authorList>
            <person name="Amadou C."/>
            <person name="Pascal G."/>
            <person name="Mangenot S."/>
            <person name="Glew M."/>
            <person name="Bontemps C."/>
            <person name="Capela D."/>
            <person name="Carrere S."/>
            <person name="Cruveiller S."/>
            <person name="Dossat C."/>
            <person name="Lajus A."/>
            <person name="Marchetti M."/>
            <person name="Poinsot V."/>
            <person name="Rouy Z."/>
            <person name="Servin B."/>
            <person name="Saad M."/>
            <person name="Schenowitz C."/>
            <person name="Barbe V."/>
            <person name="Batut J."/>
            <person name="Medigue C."/>
            <person name="Masson-Boivin C."/>
        </authorList>
    </citation>
    <scope>NUCLEOTIDE SEQUENCE [LARGE SCALE GENOMIC DNA]</scope>
    <source>
        <strain evidence="3">DSM 17343 / BCRC 17206 / CCUG 44338 / CIP 107171 / LMG 19424 / R1</strain>
    </source>
</reference>
<dbReference type="GeneID" id="79942046"/>
<evidence type="ECO:0000313" key="3">
    <source>
        <dbReference type="Proteomes" id="UP000001692"/>
    </source>
</evidence>